<dbReference type="GO" id="GO:0001080">
    <property type="term" value="P:nitrogen catabolite activation of transcription from RNA polymerase II promoter"/>
    <property type="evidence" value="ECO:0007669"/>
    <property type="project" value="TreeGrafter"/>
</dbReference>
<dbReference type="GO" id="GO:0008270">
    <property type="term" value="F:zinc ion binding"/>
    <property type="evidence" value="ECO:0007669"/>
    <property type="project" value="InterPro"/>
</dbReference>
<dbReference type="GO" id="GO:0000981">
    <property type="term" value="F:DNA-binding transcription factor activity, RNA polymerase II-specific"/>
    <property type="evidence" value="ECO:0007669"/>
    <property type="project" value="InterPro"/>
</dbReference>
<keyword evidence="1" id="KW-0805">Transcription regulation</keyword>
<dbReference type="SMART" id="SM00066">
    <property type="entry name" value="GAL4"/>
    <property type="match status" value="1"/>
</dbReference>
<organism evidence="6 7">
    <name type="scientific">Aspergillus sydowii CBS 593.65</name>
    <dbReference type="NCBI Taxonomy" id="1036612"/>
    <lineage>
        <taxon>Eukaryota</taxon>
        <taxon>Fungi</taxon>
        <taxon>Dikarya</taxon>
        <taxon>Ascomycota</taxon>
        <taxon>Pezizomycotina</taxon>
        <taxon>Eurotiomycetes</taxon>
        <taxon>Eurotiomycetidae</taxon>
        <taxon>Eurotiales</taxon>
        <taxon>Aspergillaceae</taxon>
        <taxon>Aspergillus</taxon>
        <taxon>Aspergillus subgen. Nidulantes</taxon>
    </lineage>
</organism>
<reference evidence="7" key="1">
    <citation type="journal article" date="2017" name="Genome Biol.">
        <title>Comparative genomics reveals high biological diversity and specific adaptations in the industrially and medically important fungal genus Aspergillus.</title>
        <authorList>
            <person name="de Vries R.P."/>
            <person name="Riley R."/>
            <person name="Wiebenga A."/>
            <person name="Aguilar-Osorio G."/>
            <person name="Amillis S."/>
            <person name="Uchima C.A."/>
            <person name="Anderluh G."/>
            <person name="Asadollahi M."/>
            <person name="Askin M."/>
            <person name="Barry K."/>
            <person name="Battaglia E."/>
            <person name="Bayram O."/>
            <person name="Benocci T."/>
            <person name="Braus-Stromeyer S.A."/>
            <person name="Caldana C."/>
            <person name="Canovas D."/>
            <person name="Cerqueira G.C."/>
            <person name="Chen F."/>
            <person name="Chen W."/>
            <person name="Choi C."/>
            <person name="Clum A."/>
            <person name="Dos Santos R.A."/>
            <person name="Damasio A.R."/>
            <person name="Diallinas G."/>
            <person name="Emri T."/>
            <person name="Fekete E."/>
            <person name="Flipphi M."/>
            <person name="Freyberg S."/>
            <person name="Gallo A."/>
            <person name="Gournas C."/>
            <person name="Habgood R."/>
            <person name="Hainaut M."/>
            <person name="Harispe M.L."/>
            <person name="Henrissat B."/>
            <person name="Hilden K.S."/>
            <person name="Hope R."/>
            <person name="Hossain A."/>
            <person name="Karabika E."/>
            <person name="Karaffa L."/>
            <person name="Karanyi Z."/>
            <person name="Krasevec N."/>
            <person name="Kuo A."/>
            <person name="Kusch H."/>
            <person name="LaButti K."/>
            <person name="Lagendijk E.L."/>
            <person name="Lapidus A."/>
            <person name="Levasseur A."/>
            <person name="Lindquist E."/>
            <person name="Lipzen A."/>
            <person name="Logrieco A.F."/>
            <person name="MacCabe A."/>
            <person name="Maekelae M.R."/>
            <person name="Malavazi I."/>
            <person name="Melin P."/>
            <person name="Meyer V."/>
            <person name="Mielnichuk N."/>
            <person name="Miskei M."/>
            <person name="Molnar A.P."/>
            <person name="Mule G."/>
            <person name="Ngan C.Y."/>
            <person name="Orejas M."/>
            <person name="Orosz E."/>
            <person name="Ouedraogo J.P."/>
            <person name="Overkamp K.M."/>
            <person name="Park H.-S."/>
            <person name="Perrone G."/>
            <person name="Piumi F."/>
            <person name="Punt P.J."/>
            <person name="Ram A.F."/>
            <person name="Ramon A."/>
            <person name="Rauscher S."/>
            <person name="Record E."/>
            <person name="Riano-Pachon D.M."/>
            <person name="Robert V."/>
            <person name="Roehrig J."/>
            <person name="Ruller R."/>
            <person name="Salamov A."/>
            <person name="Salih N.S."/>
            <person name="Samson R.A."/>
            <person name="Sandor E."/>
            <person name="Sanguinetti M."/>
            <person name="Schuetze T."/>
            <person name="Sepcic K."/>
            <person name="Shelest E."/>
            <person name="Sherlock G."/>
            <person name="Sophianopoulou V."/>
            <person name="Squina F.M."/>
            <person name="Sun H."/>
            <person name="Susca A."/>
            <person name="Todd R.B."/>
            <person name="Tsang A."/>
            <person name="Unkles S.E."/>
            <person name="van de Wiele N."/>
            <person name="van Rossen-Uffink D."/>
            <person name="Oliveira J.V."/>
            <person name="Vesth T.C."/>
            <person name="Visser J."/>
            <person name="Yu J.-H."/>
            <person name="Zhou M."/>
            <person name="Andersen M.R."/>
            <person name="Archer D.B."/>
            <person name="Baker S.E."/>
            <person name="Benoit I."/>
            <person name="Brakhage A.A."/>
            <person name="Braus G.H."/>
            <person name="Fischer R."/>
            <person name="Frisvad J.C."/>
            <person name="Goldman G.H."/>
            <person name="Houbraken J."/>
            <person name="Oakley B."/>
            <person name="Pocsi I."/>
            <person name="Scazzocchio C."/>
            <person name="Seiboth B."/>
            <person name="vanKuyk P.A."/>
            <person name="Wortman J."/>
            <person name="Dyer P.S."/>
            <person name="Grigoriev I.V."/>
        </authorList>
    </citation>
    <scope>NUCLEOTIDE SEQUENCE [LARGE SCALE GENOMIC DNA]</scope>
    <source>
        <strain evidence="7">CBS 593.65</strain>
    </source>
</reference>
<dbReference type="SMART" id="SM00906">
    <property type="entry name" value="Fungal_trans"/>
    <property type="match status" value="1"/>
</dbReference>
<evidence type="ECO:0000313" key="6">
    <source>
        <dbReference type="EMBL" id="OJJ54368.1"/>
    </source>
</evidence>
<keyword evidence="7" id="KW-1185">Reference proteome</keyword>
<dbReference type="InterPro" id="IPR050797">
    <property type="entry name" value="Carb_Metab_Trans_Reg"/>
</dbReference>
<dbReference type="Pfam" id="PF00172">
    <property type="entry name" value="Zn_clus"/>
    <property type="match status" value="1"/>
</dbReference>
<evidence type="ECO:0000313" key="7">
    <source>
        <dbReference type="Proteomes" id="UP000184356"/>
    </source>
</evidence>
<sequence>MNSNPAEACRTRKYRSRRQRPCDNCRRRRVCCLRTENEPCSLCQSRGLQCTFVSLPNPKFRARLSANERNQATPQRLPAAGETSDKVASSCPGTEKTEETLQYVGLTGDQDPFILRFCRTKRIEGSTGIQWTCHHLGNDPRRPVSFTGVPDLHLEARPSYYPRSPIEETLPSHRDSLVDTFFKIVHPALPMLDPGLLQHSTTSSTLLASVFALAHPYCIEAQSLDPWDFIDFVSQALPIEARNVKLETIEAAVLHAQRHTYIFRAPTMPGLWSDMGSIVGMSYDIGLNVDATNWDISDDEKKRRKRLWWTVYIQEKWTALTLGRPSYINDDQHDVEELQVMDIISSPNAPQGDVLFPARVFVAAARLTTILADILSQMYTVKATKALQEISAEEVRVIASGFISRLEQWKEALFNPLLGNNTMHDPTGNLQLLYFTAEITLLRALLRTAAGHYFRQRSATLISNVIYWLRNLQVNSLSAFWWMSSRISFAIAGGFMIGMFLSSTAEEDGEYWMIQLNVYRDLLKAHSVNFDITKLAAIRLDLMLQRDNGDKAEEGMPHIPEPQGPAARDQDEIHYTSSTGAEVNGGFEPVAVAGNQQIRDDFQIDPFVAFGSTYGLEWDDNLDLDILLA</sequence>
<dbReference type="AlphaFoldDB" id="A0A1L9T4M5"/>
<dbReference type="GO" id="GO:0006351">
    <property type="term" value="P:DNA-templated transcription"/>
    <property type="evidence" value="ECO:0007669"/>
    <property type="project" value="InterPro"/>
</dbReference>
<dbReference type="CDD" id="cd12148">
    <property type="entry name" value="fungal_TF_MHR"/>
    <property type="match status" value="1"/>
</dbReference>
<dbReference type="PANTHER" id="PTHR31668:SF10">
    <property type="entry name" value="ZN(II)2CYS6 TRANSCRIPTION FACTOR (EUROFUNG)"/>
    <property type="match status" value="1"/>
</dbReference>
<name>A0A1L9T4M5_9EURO</name>
<dbReference type="PROSITE" id="PS50048">
    <property type="entry name" value="ZN2_CY6_FUNGAL_2"/>
    <property type="match status" value="1"/>
</dbReference>
<evidence type="ECO:0000256" key="2">
    <source>
        <dbReference type="ARBA" id="ARBA00023163"/>
    </source>
</evidence>
<protein>
    <recommendedName>
        <fullName evidence="5">Zn(2)-C6 fungal-type domain-containing protein</fullName>
    </recommendedName>
</protein>
<accession>A0A1L9T4M5</accession>
<feature type="domain" description="Zn(2)-C6 fungal-type" evidence="5">
    <location>
        <begin position="21"/>
        <end position="52"/>
    </location>
</feature>
<evidence type="ECO:0000256" key="1">
    <source>
        <dbReference type="ARBA" id="ARBA00023015"/>
    </source>
</evidence>
<dbReference type="GeneID" id="63756834"/>
<feature type="region of interest" description="Disordered" evidence="4">
    <location>
        <begin position="66"/>
        <end position="92"/>
    </location>
</feature>
<dbReference type="PANTHER" id="PTHR31668">
    <property type="entry name" value="GLUCOSE TRANSPORT TRANSCRIPTION REGULATOR RGT1-RELATED-RELATED"/>
    <property type="match status" value="1"/>
</dbReference>
<gene>
    <name evidence="6" type="ORF">ASPSYDRAFT_136467</name>
</gene>
<dbReference type="GO" id="GO:0005634">
    <property type="term" value="C:nucleus"/>
    <property type="evidence" value="ECO:0007669"/>
    <property type="project" value="TreeGrafter"/>
</dbReference>
<evidence type="ECO:0000256" key="3">
    <source>
        <dbReference type="ARBA" id="ARBA00023242"/>
    </source>
</evidence>
<proteinExistence type="predicted"/>
<dbReference type="InterPro" id="IPR001138">
    <property type="entry name" value="Zn2Cys6_DnaBD"/>
</dbReference>
<dbReference type="InterPro" id="IPR007219">
    <property type="entry name" value="XnlR_reg_dom"/>
</dbReference>
<dbReference type="PROSITE" id="PS00463">
    <property type="entry name" value="ZN2_CY6_FUNGAL_1"/>
    <property type="match status" value="1"/>
</dbReference>
<keyword evidence="3" id="KW-0539">Nucleus</keyword>
<evidence type="ECO:0000259" key="5">
    <source>
        <dbReference type="PROSITE" id="PS50048"/>
    </source>
</evidence>
<dbReference type="STRING" id="1036612.A0A1L9T4M5"/>
<evidence type="ECO:0000256" key="4">
    <source>
        <dbReference type="SAM" id="MobiDB-lite"/>
    </source>
</evidence>
<dbReference type="RefSeq" id="XP_040698174.1">
    <property type="nucleotide sequence ID" value="XM_040840761.1"/>
</dbReference>
<dbReference type="OrthoDB" id="1924787at2759"/>
<dbReference type="Pfam" id="PF04082">
    <property type="entry name" value="Fungal_trans"/>
    <property type="match status" value="1"/>
</dbReference>
<keyword evidence="2" id="KW-0804">Transcription</keyword>
<dbReference type="GO" id="GO:0003677">
    <property type="term" value="F:DNA binding"/>
    <property type="evidence" value="ECO:0007669"/>
    <property type="project" value="InterPro"/>
</dbReference>
<dbReference type="VEuPathDB" id="FungiDB:ASPSYDRAFT_136467"/>
<dbReference type="EMBL" id="KV878595">
    <property type="protein sequence ID" value="OJJ54368.1"/>
    <property type="molecule type" value="Genomic_DNA"/>
</dbReference>
<dbReference type="Proteomes" id="UP000184356">
    <property type="component" value="Unassembled WGS sequence"/>
</dbReference>